<proteinExistence type="predicted"/>
<dbReference type="EMBL" id="JAOPGA020000237">
    <property type="protein sequence ID" value="KAL0477788.1"/>
    <property type="molecule type" value="Genomic_DNA"/>
</dbReference>
<dbReference type="Proteomes" id="UP001431209">
    <property type="component" value="Unassembled WGS sequence"/>
</dbReference>
<reference evidence="1 2" key="1">
    <citation type="submission" date="2024-03" db="EMBL/GenBank/DDBJ databases">
        <title>The Acrasis kona genome and developmental transcriptomes reveal deep origins of eukaryotic multicellular pathways.</title>
        <authorList>
            <person name="Sheikh S."/>
            <person name="Fu C.-J."/>
            <person name="Brown M.W."/>
            <person name="Baldauf S.L."/>
        </authorList>
    </citation>
    <scope>NUCLEOTIDE SEQUENCE [LARGE SCALE GENOMIC DNA]</scope>
    <source>
        <strain evidence="1 2">ATCC MYA-3509</strain>
    </source>
</reference>
<comment type="caution">
    <text evidence="1">The sequence shown here is derived from an EMBL/GenBank/DDBJ whole genome shotgun (WGS) entry which is preliminary data.</text>
</comment>
<protein>
    <submittedName>
        <fullName evidence="1">Uncharacterized protein</fullName>
    </submittedName>
</protein>
<feature type="non-terminal residue" evidence="1">
    <location>
        <position position="328"/>
    </location>
</feature>
<accession>A0AAW2YLB2</accession>
<keyword evidence="2" id="KW-1185">Reference proteome</keyword>
<organism evidence="1 2">
    <name type="scientific">Acrasis kona</name>
    <dbReference type="NCBI Taxonomy" id="1008807"/>
    <lineage>
        <taxon>Eukaryota</taxon>
        <taxon>Discoba</taxon>
        <taxon>Heterolobosea</taxon>
        <taxon>Tetramitia</taxon>
        <taxon>Eutetramitia</taxon>
        <taxon>Acrasidae</taxon>
        <taxon>Acrasis</taxon>
    </lineage>
</organism>
<dbReference type="AlphaFoldDB" id="A0AAW2YLB2"/>
<name>A0AAW2YLB2_9EUKA</name>
<evidence type="ECO:0000313" key="1">
    <source>
        <dbReference type="EMBL" id="KAL0477788.1"/>
    </source>
</evidence>
<gene>
    <name evidence="1" type="ORF">AKO1_005207</name>
</gene>
<sequence>MDEDLSVGQVVVTSNQLNCVCYNSLIDESALCYSDGEVVIDSENDSLSFFCEKGTCAQCCAFVTNDQGIILLLGIESSLAVYDRTRSREESSQSDLLKTYPTPNRSTIMSITECNGIVIIGCYDGSVLTAKVDVICNGIEFYTQLKSEPSMKHSAILKVSCVKSKNNSNCIIYALRANGILSMWSGNSILNVGCPTNYSLCDNPLDMFAFEHDQLTGVVCCGQGFVKIVVHNGAGINIVQVHTPPGEGAITLICPYLVVHPETQALSVLCMSTIGSIYSAKVSVNASAQNHVLKNNGAMFDTFAVGCYFSNSSQKLIFYSKSNLVYEL</sequence>
<evidence type="ECO:0000313" key="2">
    <source>
        <dbReference type="Proteomes" id="UP001431209"/>
    </source>
</evidence>